<dbReference type="InterPro" id="IPR036736">
    <property type="entry name" value="ACP-like_sf"/>
</dbReference>
<dbReference type="InterPro" id="IPR001242">
    <property type="entry name" value="Condensation_dom"/>
</dbReference>
<dbReference type="InterPro" id="IPR010071">
    <property type="entry name" value="AA_adenyl_dom"/>
</dbReference>
<dbReference type="Gene3D" id="3.30.559.10">
    <property type="entry name" value="Chloramphenicol acetyltransferase-like domain"/>
    <property type="match status" value="1"/>
</dbReference>
<comment type="cofactor">
    <cofactor evidence="1">
        <name>pantetheine 4'-phosphate</name>
        <dbReference type="ChEBI" id="CHEBI:47942"/>
    </cofactor>
</comment>
<evidence type="ECO:0000313" key="6">
    <source>
        <dbReference type="EMBL" id="MCS5480666.1"/>
    </source>
</evidence>
<dbReference type="SUPFAM" id="SSF53474">
    <property type="entry name" value="alpha/beta-Hydrolases"/>
    <property type="match status" value="1"/>
</dbReference>
<dbReference type="InterPro" id="IPR023213">
    <property type="entry name" value="CAT-like_dom_sf"/>
</dbReference>
<evidence type="ECO:0000256" key="2">
    <source>
        <dbReference type="ARBA" id="ARBA00022450"/>
    </source>
</evidence>
<dbReference type="Proteomes" id="UP001205965">
    <property type="component" value="Unassembled WGS sequence"/>
</dbReference>
<sequence>MTALTPGQTAVLYGHLAEPDSSQYQCAELLRFTGDIDRERLAGTIRDCFNQLEAFQSAYLLDGDGRPVRVHHGHEHTVEIVRLAPGTDPVAWAQAAIEITGPLRGTTLAGNHLIEVDGQLLWLTRIHHVIGDGFAIHALVRWIADCYHRQEPVPAPFGEPTVAPGNAADREFWLTQELTVNPPTLAPEGRRRTTGRAHGEAPVAPEVRRGLRELARGLKVSEADVITALTAAYGARLTGREEWTLGFPMLNRALGAAVTLTPEANVAPLRVHCPRGLSLAEQVQLTAAAITQVKTHGRYRSEWIRRDHGIVDPTARLWGADVNIRPFSVSFRFGAATANLQSIAVGPIGDVEIIFQTLPTGGLTVQLLATGGYRDAELEAHAARLADFLARATVGGPEQLLDALPLVTAAEHQQLTEGFNDTTGPLPADTLAELVELARQETDPAAPALHFDGASISRAEYDRQVDSLAASLVTGLGIRPGQVVGVHLHRGPALLIAVAAVVRAGAAFAPVAPELPAERRRVMLAQAGAVAVLHGVDEPPVDLPALKLAEDTVDVIVGTAPADFRPGGPGPEDVAYVLFTSGSTGTPKAVAVGQRAIVNRLDWMVRRVGITSDTTLMQKTPISFDVSVWELLLPATHGCPVTVATPGAHLDPVELARQMAATGVQVCHFVPSALTAFVTAHEALGTRLPQLRQIIASGEALDPALATRTRLLLDVALDNLYGPAEAAIDVTAHACELDEEVTPIGAPVANTRLYVLDDADHPLPVGYPGRLMLAGVQVGLGYLGQPELTAEKFLDDPFHPGGRIYDSGDLASWTPEGELLFHGRRDSQVKLRGQRLDLGEVSAAASGTAGVSGAVTVLRGIAGSDALVTYITGTATGDSVRERCARLLPAWMVPTAVVTLEQLPLTRNGKLDAARLPAPEITQGTGEPTGPRETLVCAYFSRALGGAPVGPETRFFDAGGTSLTAVSLALELSRELGAEVSIADIFASHSPRELLAAIDGDQLHTAGFGQLLSLRPHRAGVPVVCLHPAGGLGWSYAGLLPFLDQQRGLLAVQSPGLTDDAPPAESLAAEAADIAALLARRAELQDGEIDLVGWSVGGVLAQELACALAELTDAPRVRRLVLLDAYPAELWRSLPAPSDRELLEGVLTMAGAEAAPEDALDLDAVVARLADSGSTFAQLDEKHLRRVISLISHNATLMKNHRTRPTPLQVELLKADRNPQRMDETAWAPFVGGLQVHHLDVTHPQLVAPQQLRLVGEVLA</sequence>
<dbReference type="Gene3D" id="3.30.300.30">
    <property type="match status" value="1"/>
</dbReference>
<dbReference type="Pfam" id="PF00501">
    <property type="entry name" value="AMP-binding"/>
    <property type="match status" value="1"/>
</dbReference>
<evidence type="ECO:0000313" key="7">
    <source>
        <dbReference type="Proteomes" id="UP001205965"/>
    </source>
</evidence>
<keyword evidence="2" id="KW-0596">Phosphopantetheine</keyword>
<dbReference type="PROSITE" id="PS50075">
    <property type="entry name" value="CARRIER"/>
    <property type="match status" value="1"/>
</dbReference>
<reference evidence="6 7" key="1">
    <citation type="submission" date="2022-08" db="EMBL/GenBank/DDBJ databases">
        <title>YIM 101645 draft genome.</title>
        <authorList>
            <person name="Chen X."/>
        </authorList>
    </citation>
    <scope>NUCLEOTIDE SEQUENCE [LARGE SCALE GENOMIC DNA]</scope>
    <source>
        <strain evidence="6 7">YIM 101645</strain>
    </source>
</reference>
<evidence type="ECO:0000256" key="1">
    <source>
        <dbReference type="ARBA" id="ARBA00001957"/>
    </source>
</evidence>
<gene>
    <name evidence="6" type="ORF">NYP18_13525</name>
</gene>
<dbReference type="EMBL" id="JANWTC010000015">
    <property type="protein sequence ID" value="MCS5480666.1"/>
    <property type="molecule type" value="Genomic_DNA"/>
</dbReference>
<dbReference type="InterPro" id="IPR042099">
    <property type="entry name" value="ANL_N_sf"/>
</dbReference>
<dbReference type="PANTHER" id="PTHR45527:SF1">
    <property type="entry name" value="FATTY ACID SYNTHASE"/>
    <property type="match status" value="1"/>
</dbReference>
<dbReference type="InterPro" id="IPR045851">
    <property type="entry name" value="AMP-bd_C_sf"/>
</dbReference>
<dbReference type="SMART" id="SM00823">
    <property type="entry name" value="PKS_PP"/>
    <property type="match status" value="1"/>
</dbReference>
<dbReference type="Gene3D" id="3.40.50.1820">
    <property type="entry name" value="alpha/beta hydrolase"/>
    <property type="match status" value="1"/>
</dbReference>
<dbReference type="InterPro" id="IPR029058">
    <property type="entry name" value="AB_hydrolase_fold"/>
</dbReference>
<dbReference type="Gene3D" id="3.30.559.30">
    <property type="entry name" value="Nonribosomal peptide synthetase, condensation domain"/>
    <property type="match status" value="1"/>
</dbReference>
<evidence type="ECO:0000259" key="5">
    <source>
        <dbReference type="PROSITE" id="PS50075"/>
    </source>
</evidence>
<dbReference type="InterPro" id="IPR001031">
    <property type="entry name" value="Thioesterase"/>
</dbReference>
<dbReference type="PANTHER" id="PTHR45527">
    <property type="entry name" value="NONRIBOSOMAL PEPTIDE SYNTHETASE"/>
    <property type="match status" value="1"/>
</dbReference>
<evidence type="ECO:0000256" key="3">
    <source>
        <dbReference type="ARBA" id="ARBA00022553"/>
    </source>
</evidence>
<evidence type="ECO:0000256" key="4">
    <source>
        <dbReference type="SAM" id="MobiDB-lite"/>
    </source>
</evidence>
<dbReference type="NCBIfam" id="TIGR01733">
    <property type="entry name" value="AA-adenyl-dom"/>
    <property type="match status" value="1"/>
</dbReference>
<dbReference type="Gene3D" id="3.40.50.12780">
    <property type="entry name" value="N-terminal domain of ligase-like"/>
    <property type="match status" value="1"/>
</dbReference>
<dbReference type="InterPro" id="IPR000873">
    <property type="entry name" value="AMP-dep_synth/lig_dom"/>
</dbReference>
<dbReference type="Pfam" id="PF00550">
    <property type="entry name" value="PP-binding"/>
    <property type="match status" value="1"/>
</dbReference>
<protein>
    <submittedName>
        <fullName evidence="6">Amino acid adenylation domain-containing protein</fullName>
    </submittedName>
</protein>
<comment type="caution">
    <text evidence="6">The sequence shown here is derived from an EMBL/GenBank/DDBJ whole genome shotgun (WGS) entry which is preliminary data.</text>
</comment>
<dbReference type="Pfam" id="PF00975">
    <property type="entry name" value="Thioesterase"/>
    <property type="match status" value="1"/>
</dbReference>
<dbReference type="InterPro" id="IPR020806">
    <property type="entry name" value="PKS_PP-bd"/>
</dbReference>
<dbReference type="SUPFAM" id="SSF47336">
    <property type="entry name" value="ACP-like"/>
    <property type="match status" value="1"/>
</dbReference>
<feature type="domain" description="Carrier" evidence="5">
    <location>
        <begin position="927"/>
        <end position="1002"/>
    </location>
</feature>
<dbReference type="RefSeq" id="WP_259428722.1">
    <property type="nucleotide sequence ID" value="NZ_JANWTC010000015.1"/>
</dbReference>
<dbReference type="SUPFAM" id="SSF52777">
    <property type="entry name" value="CoA-dependent acyltransferases"/>
    <property type="match status" value="2"/>
</dbReference>
<dbReference type="Pfam" id="PF00668">
    <property type="entry name" value="Condensation"/>
    <property type="match status" value="1"/>
</dbReference>
<dbReference type="InterPro" id="IPR009081">
    <property type="entry name" value="PP-bd_ACP"/>
</dbReference>
<organism evidence="6 7">
    <name type="scientific">Corynebacterium lemuris</name>
    <dbReference type="NCBI Taxonomy" id="1859292"/>
    <lineage>
        <taxon>Bacteria</taxon>
        <taxon>Bacillati</taxon>
        <taxon>Actinomycetota</taxon>
        <taxon>Actinomycetes</taxon>
        <taxon>Mycobacteriales</taxon>
        <taxon>Corynebacteriaceae</taxon>
        <taxon>Corynebacterium</taxon>
    </lineage>
</organism>
<name>A0ABT2FZJ8_9CORY</name>
<feature type="region of interest" description="Disordered" evidence="4">
    <location>
        <begin position="183"/>
        <end position="203"/>
    </location>
</feature>
<keyword evidence="3" id="KW-0597">Phosphoprotein</keyword>
<accession>A0ABT2FZJ8</accession>
<dbReference type="PROSITE" id="PS00455">
    <property type="entry name" value="AMP_BINDING"/>
    <property type="match status" value="1"/>
</dbReference>
<dbReference type="SUPFAM" id="SSF56801">
    <property type="entry name" value="Acetyl-CoA synthetase-like"/>
    <property type="match status" value="1"/>
</dbReference>
<dbReference type="InterPro" id="IPR020845">
    <property type="entry name" value="AMP-binding_CS"/>
</dbReference>
<keyword evidence="7" id="KW-1185">Reference proteome</keyword>
<proteinExistence type="predicted"/>